<feature type="transmembrane region" description="Helical" evidence="2">
    <location>
        <begin position="343"/>
        <end position="366"/>
    </location>
</feature>
<gene>
    <name evidence="4" type="ORF">MXD59_05740</name>
</gene>
<feature type="compositionally biased region" description="Low complexity" evidence="1">
    <location>
        <begin position="40"/>
        <end position="54"/>
    </location>
</feature>
<feature type="region of interest" description="Disordered" evidence="1">
    <location>
        <begin position="375"/>
        <end position="431"/>
    </location>
</feature>
<feature type="signal peptide" evidence="3">
    <location>
        <begin position="1"/>
        <end position="35"/>
    </location>
</feature>
<dbReference type="EMBL" id="JALKFT010000004">
    <property type="protein sequence ID" value="MCK9875286.1"/>
    <property type="molecule type" value="Genomic_DNA"/>
</dbReference>
<keyword evidence="5" id="KW-1185">Reference proteome</keyword>
<feature type="chain" id="PRO_5046269995" description="Peptidase" evidence="3">
    <location>
        <begin position="36"/>
        <end position="431"/>
    </location>
</feature>
<dbReference type="Proteomes" id="UP001201873">
    <property type="component" value="Unassembled WGS sequence"/>
</dbReference>
<sequence>MAVRSGLSLSTLGTLVTVAALLLPGTLVGTSPALAAGGRADQAAAAPAQGASPQNGSTQNGPAKGGPAGSQSEAGRFGIRLTEVTDSLRDDPRAREYIIDHLNPESVLRRQVEVYNDGTQPLHLSLYPAAASIGDGEFHFGEGHAANELSTWISVNPATIDLGPHDRSNAEVTIDVPKDASPGEHYAVLWAEAVSAPTQGSGVRMVNRVGIRVYLDVGPGGPPAAGFAISALTASRTPDGRAALSTEVHNTGGRALDMSGDLRLERGPGGLQAGPFPANLGTTIGPGEIVPVSIPLDSELPLGPWHASVTLRSGLVEHTVNATITFPKKPGESHRYLIGGYSAWHYVAGAGIAVLLLIIVMGLVLLSRRRGNRRGGRHLATVGSVPSQGNATERQGGASERQDGATERDAGAGRADSGQGGPGDQGAQTSV</sequence>
<evidence type="ECO:0008006" key="6">
    <source>
        <dbReference type="Google" id="ProtNLM"/>
    </source>
</evidence>
<protein>
    <recommendedName>
        <fullName evidence="6">Peptidase</fullName>
    </recommendedName>
</protein>
<keyword evidence="2" id="KW-0812">Transmembrane</keyword>
<organism evidence="4 5">
    <name type="scientific">Frankia umida</name>
    <dbReference type="NCBI Taxonomy" id="573489"/>
    <lineage>
        <taxon>Bacteria</taxon>
        <taxon>Bacillati</taxon>
        <taxon>Actinomycetota</taxon>
        <taxon>Actinomycetes</taxon>
        <taxon>Frankiales</taxon>
        <taxon>Frankiaceae</taxon>
        <taxon>Frankia</taxon>
    </lineage>
</organism>
<feature type="region of interest" description="Disordered" evidence="1">
    <location>
        <begin position="40"/>
        <end position="77"/>
    </location>
</feature>
<name>A0ABT0JUZ5_9ACTN</name>
<evidence type="ECO:0000313" key="4">
    <source>
        <dbReference type="EMBL" id="MCK9875286.1"/>
    </source>
</evidence>
<accession>A0ABT0JUZ5</accession>
<dbReference type="RefSeq" id="WP_248823742.1">
    <property type="nucleotide sequence ID" value="NZ_JALKFT010000004.1"/>
</dbReference>
<evidence type="ECO:0000256" key="1">
    <source>
        <dbReference type="SAM" id="MobiDB-lite"/>
    </source>
</evidence>
<keyword evidence="3" id="KW-0732">Signal</keyword>
<evidence type="ECO:0000256" key="3">
    <source>
        <dbReference type="SAM" id="SignalP"/>
    </source>
</evidence>
<feature type="compositionally biased region" description="Basic and acidic residues" evidence="1">
    <location>
        <begin position="400"/>
        <end position="411"/>
    </location>
</feature>
<evidence type="ECO:0000256" key="2">
    <source>
        <dbReference type="SAM" id="Phobius"/>
    </source>
</evidence>
<feature type="compositionally biased region" description="Polar residues" evidence="1">
    <location>
        <begin position="384"/>
        <end position="393"/>
    </location>
</feature>
<reference evidence="4 5" key="1">
    <citation type="submission" date="2022-04" db="EMBL/GenBank/DDBJ databases">
        <title>Genome diversity in the genus Frankia.</title>
        <authorList>
            <person name="Carlos-Shanley C."/>
            <person name="Hahn D."/>
        </authorList>
    </citation>
    <scope>NUCLEOTIDE SEQUENCE [LARGE SCALE GENOMIC DNA]</scope>
    <source>
        <strain evidence="4 5">Ag45/Mut15</strain>
    </source>
</reference>
<keyword evidence="2" id="KW-1133">Transmembrane helix</keyword>
<keyword evidence="2" id="KW-0472">Membrane</keyword>
<evidence type="ECO:0000313" key="5">
    <source>
        <dbReference type="Proteomes" id="UP001201873"/>
    </source>
</evidence>
<comment type="caution">
    <text evidence="4">The sequence shown here is derived from an EMBL/GenBank/DDBJ whole genome shotgun (WGS) entry which is preliminary data.</text>
</comment>
<proteinExistence type="predicted"/>